<dbReference type="SUPFAM" id="SSF52540">
    <property type="entry name" value="P-loop containing nucleoside triphosphate hydrolases"/>
    <property type="match status" value="2"/>
</dbReference>
<evidence type="ECO:0000259" key="16">
    <source>
        <dbReference type="PROSITE" id="PS51194"/>
    </source>
</evidence>
<evidence type="ECO:0000259" key="15">
    <source>
        <dbReference type="PROSITE" id="PS51192"/>
    </source>
</evidence>
<keyword evidence="7" id="KW-0378">Hydrolase</keyword>
<evidence type="ECO:0000256" key="13">
    <source>
        <dbReference type="PROSITE-ProRule" id="PRU00175"/>
    </source>
</evidence>
<sequence>MKKRRLEQGITAYVGEFIIPNAWSNVSGCGYVKRNDPVYLQRYTPGEQKASLNASNIKKGKDGKKQMSITTMLKGKTPKVVKGKKMDNIVRLKNDQGTEFGRLPMDISAWIARLLDFGVIEFRGIMTDCPNKLTTGATLIVTLRAYLTQNAFQPLHVTHDTEVSKGMFDEQMESLNERLLRERKDAILKLFDIVGLKPQKGANRKDAKSVQISSWHTAKRTPTKRKEVVGDGEEIEVDDDDEFTENDLDMIYRRAQHHDNDLEEMEPKDTFELKLRGYQKQALFWMHSIENGKIDARRSDSMHPLWCQYALPQDVSMDQSCIDLTEDEEYFYLNPYSGEMSLEFPKPESNSRGGILACKVMGMGKTIMMSALIHSSPPNDLDDNNLNHQRSRQLKLDTTFRTVSRRGQQSRHPTATLIVAPASLLQQWADEILRSSKIDVVQVCIWHGNNRSDLEAVTAADEEDRSIKVVITSYGTLASEYAKFEKHHNAKPRIFEIIWLRIILDEAHSCKSRISRTAKAVYALRASRKWAVTGTPIVNKLEDLYSLLKFLEFKPWSEFTFFRSFITLPFLAHDVRAIEIVQVILESVLLRREKNMLDSNGKPIVELPLKEVFVENLEFSTLERKIYDSIYMSAKKDFERLNAKGLVSKNYTHILAMLLRLRRAVLHPSLALSITDEKENTPSKDDSVISVGELIQRFNSGKNLEGVSSVFAEQVLSDLGGDDCAECPICMDVMETPMIVPECLHQCCKDCILSFFANCEEKREDPRCPTCNHGPIEAADLIEVSRRKTGVDGQSSSAPDIVLRRNDFQSSTKLDALINDLRKLQEQEPYFKSIVFSQFTSFIDLIEIALKREGFEYLRFDGTMDLKKRSAAVAAFKAVTMKPIIFLVSLKAGGVGLNLTAANHVFMMDCWWNAAVENQAIDRVHRLGQDKTVYVKHYIVADTIEGRILRIQKRKTAIVKEAFRGSLKGQDDLESVANLKIMFGDDILV</sequence>
<evidence type="ECO:0000256" key="8">
    <source>
        <dbReference type="ARBA" id="ARBA00022806"/>
    </source>
</evidence>
<evidence type="ECO:0000313" key="18">
    <source>
        <dbReference type="Proteomes" id="UP000242287"/>
    </source>
</evidence>
<dbReference type="InterPro" id="IPR000330">
    <property type="entry name" value="SNF2_N"/>
</dbReference>
<dbReference type="GO" id="GO:0005634">
    <property type="term" value="C:nucleus"/>
    <property type="evidence" value="ECO:0007669"/>
    <property type="project" value="UniProtKB-SubCell"/>
</dbReference>
<evidence type="ECO:0000256" key="9">
    <source>
        <dbReference type="ARBA" id="ARBA00022833"/>
    </source>
</evidence>
<reference evidence="17 18" key="1">
    <citation type="submission" date="2014-02" db="EMBL/GenBank/DDBJ databases">
        <title>Transposable element dynamics among asymbiotic and ectomycorrhizal Amanita fungi.</title>
        <authorList>
            <consortium name="DOE Joint Genome Institute"/>
            <person name="Hess J."/>
            <person name="Skrede I."/>
            <person name="Wolfe B."/>
            <person name="LaButti K."/>
            <person name="Ohm R.A."/>
            <person name="Grigoriev I.V."/>
            <person name="Pringle A."/>
        </authorList>
    </citation>
    <scope>NUCLEOTIDE SEQUENCE [LARGE SCALE GENOMIC DNA]</scope>
    <source>
        <strain evidence="17 18">SKay4041</strain>
    </source>
</reference>
<evidence type="ECO:0000256" key="4">
    <source>
        <dbReference type="ARBA" id="ARBA00022741"/>
    </source>
</evidence>
<evidence type="ECO:0000256" key="2">
    <source>
        <dbReference type="ARBA" id="ARBA00007025"/>
    </source>
</evidence>
<dbReference type="InterPro" id="IPR049730">
    <property type="entry name" value="SNF2/RAD54-like_C"/>
</dbReference>
<dbReference type="SMART" id="SM00487">
    <property type="entry name" value="DEXDc"/>
    <property type="match status" value="1"/>
</dbReference>
<dbReference type="GO" id="GO:0005524">
    <property type="term" value="F:ATP binding"/>
    <property type="evidence" value="ECO:0007669"/>
    <property type="project" value="UniProtKB-KW"/>
</dbReference>
<dbReference type="InterPro" id="IPR027417">
    <property type="entry name" value="P-loop_NTPase"/>
</dbReference>
<keyword evidence="3" id="KW-0479">Metal-binding</keyword>
<dbReference type="InterPro" id="IPR001841">
    <property type="entry name" value="Znf_RING"/>
</dbReference>
<dbReference type="PANTHER" id="PTHR45626:SF22">
    <property type="entry name" value="DNA REPAIR PROTEIN RAD5"/>
    <property type="match status" value="1"/>
</dbReference>
<dbReference type="CDD" id="cd18008">
    <property type="entry name" value="DEXDc_SHPRH-like"/>
    <property type="match status" value="1"/>
</dbReference>
<keyword evidence="5" id="KW-0227">DNA damage</keyword>
<keyword evidence="8" id="KW-0347">Helicase</keyword>
<evidence type="ECO:0000256" key="7">
    <source>
        <dbReference type="ARBA" id="ARBA00022801"/>
    </source>
</evidence>
<dbReference type="GO" id="GO:0008270">
    <property type="term" value="F:zinc ion binding"/>
    <property type="evidence" value="ECO:0007669"/>
    <property type="project" value="UniProtKB-KW"/>
</dbReference>
<dbReference type="GO" id="GO:0016818">
    <property type="term" value="F:hydrolase activity, acting on acid anhydrides, in phosphorus-containing anhydrides"/>
    <property type="evidence" value="ECO:0007669"/>
    <property type="project" value="InterPro"/>
</dbReference>
<protein>
    <recommendedName>
        <fullName evidence="19">DNA repair protein RAD5</fullName>
    </recommendedName>
</protein>
<evidence type="ECO:0000256" key="1">
    <source>
        <dbReference type="ARBA" id="ARBA00004123"/>
    </source>
</evidence>
<dbReference type="GO" id="GO:0003676">
    <property type="term" value="F:nucleic acid binding"/>
    <property type="evidence" value="ECO:0007669"/>
    <property type="project" value="InterPro"/>
</dbReference>
<dbReference type="InterPro" id="IPR001650">
    <property type="entry name" value="Helicase_C-like"/>
</dbReference>
<dbReference type="SMART" id="SM00184">
    <property type="entry name" value="RING"/>
    <property type="match status" value="1"/>
</dbReference>
<dbReference type="InterPro" id="IPR038718">
    <property type="entry name" value="SNF2-like_sf"/>
</dbReference>
<dbReference type="GO" id="GO:0008094">
    <property type="term" value="F:ATP-dependent activity, acting on DNA"/>
    <property type="evidence" value="ECO:0007669"/>
    <property type="project" value="TreeGrafter"/>
</dbReference>
<feature type="domain" description="Helicase ATP-binding" evidence="15">
    <location>
        <begin position="346"/>
        <end position="554"/>
    </location>
</feature>
<dbReference type="InterPro" id="IPR014905">
    <property type="entry name" value="HIRAN"/>
</dbReference>
<dbReference type="SMART" id="SM00910">
    <property type="entry name" value="HIRAN"/>
    <property type="match status" value="1"/>
</dbReference>
<keyword evidence="6 13" id="KW-0863">Zinc-finger</keyword>
<keyword evidence="10" id="KW-0067">ATP-binding</keyword>
<keyword evidence="12" id="KW-0539">Nucleus</keyword>
<dbReference type="Gene3D" id="3.40.50.10810">
    <property type="entry name" value="Tandem AAA-ATPase domain"/>
    <property type="match status" value="1"/>
</dbReference>
<dbReference type="Gene3D" id="3.40.50.300">
    <property type="entry name" value="P-loop containing nucleotide triphosphate hydrolases"/>
    <property type="match status" value="1"/>
</dbReference>
<dbReference type="PROSITE" id="PS51194">
    <property type="entry name" value="HELICASE_CTER"/>
    <property type="match status" value="1"/>
</dbReference>
<dbReference type="Pfam" id="PF08797">
    <property type="entry name" value="HIRAN"/>
    <property type="match status" value="1"/>
</dbReference>
<dbReference type="GO" id="GO:0004386">
    <property type="term" value="F:helicase activity"/>
    <property type="evidence" value="ECO:0007669"/>
    <property type="project" value="UniProtKB-KW"/>
</dbReference>
<dbReference type="OrthoDB" id="448448at2759"/>
<evidence type="ECO:0000256" key="5">
    <source>
        <dbReference type="ARBA" id="ARBA00022763"/>
    </source>
</evidence>
<dbReference type="CDD" id="cd18793">
    <property type="entry name" value="SF2_C_SNF"/>
    <property type="match status" value="1"/>
</dbReference>
<gene>
    <name evidence="17" type="ORF">AMATHDRAFT_147130</name>
</gene>
<dbReference type="InterPro" id="IPR014001">
    <property type="entry name" value="Helicase_ATP-bd"/>
</dbReference>
<keyword evidence="11" id="KW-0234">DNA repair</keyword>
<evidence type="ECO:0000256" key="11">
    <source>
        <dbReference type="ARBA" id="ARBA00023204"/>
    </source>
</evidence>
<dbReference type="EMBL" id="KZ302022">
    <property type="protein sequence ID" value="PFH49678.1"/>
    <property type="molecule type" value="Genomic_DNA"/>
</dbReference>
<dbReference type="GO" id="GO:0006281">
    <property type="term" value="P:DNA repair"/>
    <property type="evidence" value="ECO:0007669"/>
    <property type="project" value="UniProtKB-KW"/>
</dbReference>
<evidence type="ECO:0000259" key="14">
    <source>
        <dbReference type="PROSITE" id="PS50089"/>
    </source>
</evidence>
<dbReference type="PROSITE" id="PS51192">
    <property type="entry name" value="HELICASE_ATP_BIND_1"/>
    <property type="match status" value="1"/>
</dbReference>
<dbReference type="Pfam" id="PF00097">
    <property type="entry name" value="zf-C3HC4"/>
    <property type="match status" value="1"/>
</dbReference>
<feature type="domain" description="RING-type" evidence="14">
    <location>
        <begin position="727"/>
        <end position="772"/>
    </location>
</feature>
<evidence type="ECO:0000256" key="12">
    <source>
        <dbReference type="ARBA" id="ARBA00023242"/>
    </source>
</evidence>
<evidence type="ECO:0000313" key="17">
    <source>
        <dbReference type="EMBL" id="PFH49678.1"/>
    </source>
</evidence>
<evidence type="ECO:0000256" key="6">
    <source>
        <dbReference type="ARBA" id="ARBA00022771"/>
    </source>
</evidence>
<dbReference type="PROSITE" id="PS50089">
    <property type="entry name" value="ZF_RING_2"/>
    <property type="match status" value="1"/>
</dbReference>
<keyword evidence="9" id="KW-0862">Zinc</keyword>
<name>A0A2A9NHY1_9AGAR</name>
<dbReference type="SUPFAM" id="SSF57850">
    <property type="entry name" value="RING/U-box"/>
    <property type="match status" value="1"/>
</dbReference>
<proteinExistence type="inferred from homology"/>
<dbReference type="AlphaFoldDB" id="A0A2A9NHY1"/>
<keyword evidence="4" id="KW-0547">Nucleotide-binding</keyword>
<dbReference type="Gene3D" id="3.30.40.10">
    <property type="entry name" value="Zinc/RING finger domain, C3HC4 (zinc finger)"/>
    <property type="match status" value="1"/>
</dbReference>
<feature type="domain" description="Helicase C-terminal" evidence="16">
    <location>
        <begin position="816"/>
        <end position="980"/>
    </location>
</feature>
<dbReference type="SMART" id="SM00490">
    <property type="entry name" value="HELICc"/>
    <property type="match status" value="1"/>
</dbReference>
<evidence type="ECO:0000256" key="3">
    <source>
        <dbReference type="ARBA" id="ARBA00022723"/>
    </source>
</evidence>
<dbReference type="Pfam" id="PF00271">
    <property type="entry name" value="Helicase_C"/>
    <property type="match status" value="1"/>
</dbReference>
<dbReference type="STRING" id="703135.A0A2A9NHY1"/>
<dbReference type="PANTHER" id="PTHR45626">
    <property type="entry name" value="TRANSCRIPTION TERMINATION FACTOR 2-RELATED"/>
    <property type="match status" value="1"/>
</dbReference>
<dbReference type="InterPro" id="IPR013083">
    <property type="entry name" value="Znf_RING/FYVE/PHD"/>
</dbReference>
<accession>A0A2A9NHY1</accession>
<keyword evidence="18" id="KW-1185">Reference proteome</keyword>
<dbReference type="Pfam" id="PF00176">
    <property type="entry name" value="SNF2-rel_dom"/>
    <property type="match status" value="1"/>
</dbReference>
<comment type="subcellular location">
    <subcellularLocation>
        <location evidence="1">Nucleus</location>
    </subcellularLocation>
</comment>
<dbReference type="Proteomes" id="UP000242287">
    <property type="component" value="Unassembled WGS sequence"/>
</dbReference>
<evidence type="ECO:0008006" key="19">
    <source>
        <dbReference type="Google" id="ProtNLM"/>
    </source>
</evidence>
<comment type="similarity">
    <text evidence="2">Belongs to the SNF2/RAD54 helicase family.</text>
</comment>
<dbReference type="InterPro" id="IPR018957">
    <property type="entry name" value="Znf_C3HC4_RING-type"/>
</dbReference>
<evidence type="ECO:0000256" key="10">
    <source>
        <dbReference type="ARBA" id="ARBA00022840"/>
    </source>
</evidence>
<dbReference type="InterPro" id="IPR050628">
    <property type="entry name" value="SNF2_RAD54_helicase_TF"/>
</dbReference>
<organism evidence="17 18">
    <name type="scientific">Amanita thiersii Skay4041</name>
    <dbReference type="NCBI Taxonomy" id="703135"/>
    <lineage>
        <taxon>Eukaryota</taxon>
        <taxon>Fungi</taxon>
        <taxon>Dikarya</taxon>
        <taxon>Basidiomycota</taxon>
        <taxon>Agaricomycotina</taxon>
        <taxon>Agaricomycetes</taxon>
        <taxon>Agaricomycetidae</taxon>
        <taxon>Agaricales</taxon>
        <taxon>Pluteineae</taxon>
        <taxon>Amanitaceae</taxon>
        <taxon>Amanita</taxon>
    </lineage>
</organism>